<dbReference type="Pfam" id="PF00990">
    <property type="entry name" value="GGDEF"/>
    <property type="match status" value="1"/>
</dbReference>
<dbReference type="HOGENOM" id="CLU_000445_11_4_6"/>
<evidence type="ECO:0000259" key="4">
    <source>
        <dbReference type="PROSITE" id="PS50113"/>
    </source>
</evidence>
<dbReference type="CDD" id="cd00130">
    <property type="entry name" value="PAS"/>
    <property type="match status" value="1"/>
</dbReference>
<comment type="cofactor">
    <cofactor evidence="1">
        <name>Mg(2+)</name>
        <dbReference type="ChEBI" id="CHEBI:18420"/>
    </cofactor>
</comment>
<dbReference type="FunFam" id="3.30.70.270:FF:000001">
    <property type="entry name" value="Diguanylate cyclase domain protein"/>
    <property type="match status" value="1"/>
</dbReference>
<dbReference type="InterPro" id="IPR000014">
    <property type="entry name" value="PAS"/>
</dbReference>
<dbReference type="Pfam" id="PF08448">
    <property type="entry name" value="PAS_4"/>
    <property type="match status" value="1"/>
</dbReference>
<dbReference type="NCBIfam" id="TIGR00229">
    <property type="entry name" value="sensory_box"/>
    <property type="match status" value="1"/>
</dbReference>
<dbReference type="InterPro" id="IPR029787">
    <property type="entry name" value="Nucleotide_cyclase"/>
</dbReference>
<dbReference type="InterPro" id="IPR035965">
    <property type="entry name" value="PAS-like_dom_sf"/>
</dbReference>
<dbReference type="RefSeq" id="WP_011770592.1">
    <property type="nucleotide sequence ID" value="NC_008709.1"/>
</dbReference>
<sequence length="338" mass="38632">MKKNLTYEQLEAKVTLLEKKLKQSDRLINTSVKDYHFLQTLGNTIPTPIYFKDAQGIYRSCNDSFADIIFGVSKDQIMNHSLFDLAQYIPAELAPGYYAKDQYLFENPGKQVYQASVNCADGLVRIYVFHKATVHDKKNNVVGIVGVMLDVTELENQKLALQEKSQQLEVHSETDPLTGLHNRRKFNDIFANNLSIAKRQTRLLNFAIIDVDNFKNYNDTYGHVAGDNALILLSRFLQKRLLRADDYIFRLGGEEFGLLFYSDDEVSAREFANNIRQGVESLAIDHIQNENHELLTISLGIVTIKHKTKSISTIYEQADNLMYRAKNSGRNRILSLVI</sequence>
<dbReference type="GO" id="GO:0043709">
    <property type="term" value="P:cell adhesion involved in single-species biofilm formation"/>
    <property type="evidence" value="ECO:0007669"/>
    <property type="project" value="TreeGrafter"/>
</dbReference>
<feature type="domain" description="PAC" evidence="4">
    <location>
        <begin position="111"/>
        <end position="163"/>
    </location>
</feature>
<protein>
    <recommendedName>
        <fullName evidence="2">diguanylate cyclase</fullName>
        <ecNumber evidence="2">2.7.7.65</ecNumber>
    </recommendedName>
</protein>
<dbReference type="OrthoDB" id="9812260at2"/>
<dbReference type="KEGG" id="pin:Ping_2291"/>
<dbReference type="EC" id="2.7.7.65" evidence="2"/>
<dbReference type="AlphaFoldDB" id="A1SX17"/>
<evidence type="ECO:0000256" key="1">
    <source>
        <dbReference type="ARBA" id="ARBA00001946"/>
    </source>
</evidence>
<dbReference type="GO" id="GO:1902201">
    <property type="term" value="P:negative regulation of bacterial-type flagellum-dependent cell motility"/>
    <property type="evidence" value="ECO:0007669"/>
    <property type="project" value="TreeGrafter"/>
</dbReference>
<keyword evidence="7" id="KW-1185">Reference proteome</keyword>
<dbReference type="Gene3D" id="3.30.70.270">
    <property type="match status" value="1"/>
</dbReference>
<dbReference type="NCBIfam" id="TIGR00254">
    <property type="entry name" value="GGDEF"/>
    <property type="match status" value="1"/>
</dbReference>
<dbReference type="SMART" id="SM00267">
    <property type="entry name" value="GGDEF"/>
    <property type="match status" value="1"/>
</dbReference>
<feature type="domain" description="GGDEF" evidence="5">
    <location>
        <begin position="202"/>
        <end position="338"/>
    </location>
</feature>
<dbReference type="eggNOG" id="COG3706">
    <property type="taxonomic scope" value="Bacteria"/>
</dbReference>
<dbReference type="InterPro" id="IPR013656">
    <property type="entry name" value="PAS_4"/>
</dbReference>
<evidence type="ECO:0000313" key="6">
    <source>
        <dbReference type="EMBL" id="ABM04032.1"/>
    </source>
</evidence>
<dbReference type="PANTHER" id="PTHR45138">
    <property type="entry name" value="REGULATORY COMPONENTS OF SENSORY TRANSDUCTION SYSTEM"/>
    <property type="match status" value="1"/>
</dbReference>
<dbReference type="PANTHER" id="PTHR45138:SF9">
    <property type="entry name" value="DIGUANYLATE CYCLASE DGCM-RELATED"/>
    <property type="match status" value="1"/>
</dbReference>
<dbReference type="GO" id="GO:0052621">
    <property type="term" value="F:diguanylate cyclase activity"/>
    <property type="evidence" value="ECO:0007669"/>
    <property type="project" value="UniProtKB-EC"/>
</dbReference>
<organism evidence="6 7">
    <name type="scientific">Psychromonas ingrahamii (strain DSM 17664 / CCUG 51855 / 37)</name>
    <dbReference type="NCBI Taxonomy" id="357804"/>
    <lineage>
        <taxon>Bacteria</taxon>
        <taxon>Pseudomonadati</taxon>
        <taxon>Pseudomonadota</taxon>
        <taxon>Gammaproteobacteria</taxon>
        <taxon>Alteromonadales</taxon>
        <taxon>Psychromonadaceae</taxon>
        <taxon>Psychromonas</taxon>
    </lineage>
</organism>
<dbReference type="InterPro" id="IPR050469">
    <property type="entry name" value="Diguanylate_Cyclase"/>
</dbReference>
<dbReference type="SUPFAM" id="SSF55073">
    <property type="entry name" value="Nucleotide cyclase"/>
    <property type="match status" value="1"/>
</dbReference>
<dbReference type="InterPro" id="IPR043128">
    <property type="entry name" value="Rev_trsase/Diguanyl_cyclase"/>
</dbReference>
<dbReference type="GO" id="GO:0005886">
    <property type="term" value="C:plasma membrane"/>
    <property type="evidence" value="ECO:0007669"/>
    <property type="project" value="TreeGrafter"/>
</dbReference>
<dbReference type="PROSITE" id="PS50887">
    <property type="entry name" value="GGDEF"/>
    <property type="match status" value="1"/>
</dbReference>
<dbReference type="InterPro" id="IPR000160">
    <property type="entry name" value="GGDEF_dom"/>
</dbReference>
<dbReference type="EMBL" id="CP000510">
    <property type="protein sequence ID" value="ABM04032.1"/>
    <property type="molecule type" value="Genomic_DNA"/>
</dbReference>
<proteinExistence type="predicted"/>
<evidence type="ECO:0000313" key="7">
    <source>
        <dbReference type="Proteomes" id="UP000000639"/>
    </source>
</evidence>
<accession>A1SX17</accession>
<reference evidence="6 7" key="1">
    <citation type="submission" date="2007-01" db="EMBL/GenBank/DDBJ databases">
        <title>Complete sequence of Psychromonas ingrahamii 37.</title>
        <authorList>
            <consortium name="US DOE Joint Genome Institute"/>
            <person name="Copeland A."/>
            <person name="Lucas S."/>
            <person name="Lapidus A."/>
            <person name="Barry K."/>
            <person name="Detter J.C."/>
            <person name="Glavina del Rio T."/>
            <person name="Hammon N."/>
            <person name="Israni S."/>
            <person name="Dalin E."/>
            <person name="Tice H."/>
            <person name="Pitluck S."/>
            <person name="Thompson L.S."/>
            <person name="Brettin T."/>
            <person name="Bruce D."/>
            <person name="Han C."/>
            <person name="Tapia R."/>
            <person name="Schmutz J."/>
            <person name="Larimer F."/>
            <person name="Land M."/>
            <person name="Hauser L."/>
            <person name="Kyrpides N."/>
            <person name="Ivanova N."/>
            <person name="Staley J."/>
            <person name="Richardson P."/>
        </authorList>
    </citation>
    <scope>NUCLEOTIDE SEQUENCE [LARGE SCALE GENOMIC DNA]</scope>
    <source>
        <strain evidence="6 7">37</strain>
    </source>
</reference>
<evidence type="ECO:0000256" key="2">
    <source>
        <dbReference type="ARBA" id="ARBA00012528"/>
    </source>
</evidence>
<comment type="catalytic activity">
    <reaction evidence="3">
        <text>2 GTP = 3',3'-c-di-GMP + 2 diphosphate</text>
        <dbReference type="Rhea" id="RHEA:24898"/>
        <dbReference type="ChEBI" id="CHEBI:33019"/>
        <dbReference type="ChEBI" id="CHEBI:37565"/>
        <dbReference type="ChEBI" id="CHEBI:58805"/>
        <dbReference type="EC" id="2.7.7.65"/>
    </reaction>
</comment>
<dbReference type="PROSITE" id="PS50113">
    <property type="entry name" value="PAC"/>
    <property type="match status" value="1"/>
</dbReference>
<dbReference type="Proteomes" id="UP000000639">
    <property type="component" value="Chromosome"/>
</dbReference>
<evidence type="ECO:0000259" key="5">
    <source>
        <dbReference type="PROSITE" id="PS50887"/>
    </source>
</evidence>
<dbReference type="CDD" id="cd01949">
    <property type="entry name" value="GGDEF"/>
    <property type="match status" value="1"/>
</dbReference>
<evidence type="ECO:0000256" key="3">
    <source>
        <dbReference type="ARBA" id="ARBA00034247"/>
    </source>
</evidence>
<dbReference type="Gene3D" id="3.30.450.20">
    <property type="entry name" value="PAS domain"/>
    <property type="match status" value="1"/>
</dbReference>
<name>A1SX17_PSYIN</name>
<gene>
    <name evidence="6" type="ordered locus">Ping_2291</name>
</gene>
<dbReference type="SUPFAM" id="SSF55785">
    <property type="entry name" value="PYP-like sensor domain (PAS domain)"/>
    <property type="match status" value="1"/>
</dbReference>
<dbReference type="InterPro" id="IPR000700">
    <property type="entry name" value="PAS-assoc_C"/>
</dbReference>
<dbReference type="STRING" id="357804.Ping_2291"/>